<dbReference type="Proteomes" id="UP000076858">
    <property type="component" value="Unassembled WGS sequence"/>
</dbReference>
<reference evidence="1 2" key="1">
    <citation type="submission" date="2016-03" db="EMBL/GenBank/DDBJ databases">
        <title>EvidentialGene: Evidence-directed Construction of Genes on Genomes.</title>
        <authorList>
            <person name="Gilbert D.G."/>
            <person name="Choi J.-H."/>
            <person name="Mockaitis K."/>
            <person name="Colbourne J."/>
            <person name="Pfrender M."/>
        </authorList>
    </citation>
    <scope>NUCLEOTIDE SEQUENCE [LARGE SCALE GENOMIC DNA]</scope>
    <source>
        <strain evidence="1 2">Xinb3</strain>
        <tissue evidence="1">Complete organism</tissue>
    </source>
</reference>
<comment type="caution">
    <text evidence="1">The sequence shown here is derived from an EMBL/GenBank/DDBJ whole genome shotgun (WGS) entry which is preliminary data.</text>
</comment>
<keyword evidence="2" id="KW-1185">Reference proteome</keyword>
<proteinExistence type="predicted"/>
<protein>
    <submittedName>
        <fullName evidence="1">Uncharacterized protein</fullName>
    </submittedName>
</protein>
<gene>
    <name evidence="1" type="ORF">APZ42_019475</name>
</gene>
<evidence type="ECO:0000313" key="1">
    <source>
        <dbReference type="EMBL" id="KZS14924.1"/>
    </source>
</evidence>
<name>A0A0N8DAX8_9CRUS</name>
<organism evidence="1 2">
    <name type="scientific">Daphnia magna</name>
    <dbReference type="NCBI Taxonomy" id="35525"/>
    <lineage>
        <taxon>Eukaryota</taxon>
        <taxon>Metazoa</taxon>
        <taxon>Ecdysozoa</taxon>
        <taxon>Arthropoda</taxon>
        <taxon>Crustacea</taxon>
        <taxon>Branchiopoda</taxon>
        <taxon>Diplostraca</taxon>
        <taxon>Cladocera</taxon>
        <taxon>Anomopoda</taxon>
        <taxon>Daphniidae</taxon>
        <taxon>Daphnia</taxon>
    </lineage>
</organism>
<dbReference type="EMBL" id="LRGB01000930">
    <property type="protein sequence ID" value="KZS14924.1"/>
    <property type="molecule type" value="Genomic_DNA"/>
</dbReference>
<accession>A0A0N8DAX8</accession>
<evidence type="ECO:0000313" key="2">
    <source>
        <dbReference type="Proteomes" id="UP000076858"/>
    </source>
</evidence>
<dbReference type="AlphaFoldDB" id="A0A0N8DAX8"/>
<sequence>MKLLWHVTNRSHRERKKAADRAPGAKDNSLFIQRYKPFGNWKLLAPSSEKVSTARLTRPTRSQAATAAVMDVDGYSGKAIL</sequence>